<dbReference type="PANTHER" id="PTHR40658">
    <property type="match status" value="1"/>
</dbReference>
<dbReference type="AlphaFoldDB" id="A0A429ZPR3"/>
<dbReference type="InterPro" id="IPR012550">
    <property type="entry name" value="DUF1706"/>
</dbReference>
<proteinExistence type="predicted"/>
<dbReference type="OrthoDB" id="9786621at2"/>
<protein>
    <recommendedName>
        <fullName evidence="3">ClbS/DfsB family four-helix bundle protein</fullName>
    </recommendedName>
</protein>
<evidence type="ECO:0000313" key="1">
    <source>
        <dbReference type="EMBL" id="RST95666.1"/>
    </source>
</evidence>
<keyword evidence="2" id="KW-1185">Reference proteome</keyword>
<accession>A0A429ZPR3</accession>
<dbReference type="EMBL" id="NGJT01000003">
    <property type="protein sequence ID" value="RST95666.1"/>
    <property type="molecule type" value="Genomic_DNA"/>
</dbReference>
<gene>
    <name evidence="1" type="ORF">CBF36_03005</name>
</gene>
<dbReference type="Gene3D" id="1.20.120.450">
    <property type="entry name" value="dinb family like domain"/>
    <property type="match status" value="1"/>
</dbReference>
<dbReference type="PANTHER" id="PTHR40658:SF4">
    <property type="entry name" value="HYPOTHETICAL CYTOSOLIC PROTEIN"/>
    <property type="match status" value="1"/>
</dbReference>
<dbReference type="InterPro" id="IPR034660">
    <property type="entry name" value="DinB/YfiT-like"/>
</dbReference>
<name>A0A429ZPR3_9ENTE</name>
<dbReference type="RefSeq" id="WP_125956495.1">
    <property type="nucleotide sequence ID" value="NZ_JAQEJV010000003.1"/>
</dbReference>
<comment type="caution">
    <text evidence="1">The sequence shown here is derived from an EMBL/GenBank/DDBJ whole genome shotgun (WGS) entry which is preliminary data.</text>
</comment>
<organism evidence="1 2">
    <name type="scientific">Vagococcus bubulae</name>
    <dbReference type="NCBI Taxonomy" id="1977868"/>
    <lineage>
        <taxon>Bacteria</taxon>
        <taxon>Bacillati</taxon>
        <taxon>Bacillota</taxon>
        <taxon>Bacilli</taxon>
        <taxon>Lactobacillales</taxon>
        <taxon>Enterococcaceae</taxon>
        <taxon>Vagococcus</taxon>
    </lineage>
</organism>
<dbReference type="Proteomes" id="UP000288490">
    <property type="component" value="Unassembled WGS sequence"/>
</dbReference>
<dbReference type="Pfam" id="PF08020">
    <property type="entry name" value="DUF1706"/>
    <property type="match status" value="1"/>
</dbReference>
<dbReference type="PIRSF" id="PIRSF031551">
    <property type="entry name" value="DUF1706"/>
    <property type="match status" value="1"/>
</dbReference>
<sequence>MARPTTKEDLILSAESGFEKLEKVLNSLTEEEINGTFDWNGQKIGKEAHWNRDKSVKDVLIHLYEWHVLLIDWIDSNMAGNTTSFLPSPYNWRTYGQMNEEFTKKHDNTTYLEAKNDMERTHKEVMKRIQSFNNDELFSKGYFSWTGGTTLGSYCVSTTSSHYDWAIKKINKYKKSLK</sequence>
<evidence type="ECO:0000313" key="2">
    <source>
        <dbReference type="Proteomes" id="UP000288490"/>
    </source>
</evidence>
<reference evidence="1 2" key="1">
    <citation type="submission" date="2017-05" db="EMBL/GenBank/DDBJ databases">
        <title>Vagococcus spp. assemblies.</title>
        <authorList>
            <person name="Gulvik C.A."/>
        </authorList>
    </citation>
    <scope>NUCLEOTIDE SEQUENCE [LARGE SCALE GENOMIC DNA]</scope>
    <source>
        <strain evidence="1 2">SS1994</strain>
    </source>
</reference>
<evidence type="ECO:0008006" key="3">
    <source>
        <dbReference type="Google" id="ProtNLM"/>
    </source>
</evidence>